<dbReference type="EMBL" id="KZ293644">
    <property type="protein sequence ID" value="PBL04057.1"/>
    <property type="molecule type" value="Genomic_DNA"/>
</dbReference>
<evidence type="ECO:0000313" key="2">
    <source>
        <dbReference type="Proteomes" id="UP000217790"/>
    </source>
</evidence>
<evidence type="ECO:0000313" key="1">
    <source>
        <dbReference type="EMBL" id="PBL04057.1"/>
    </source>
</evidence>
<reference evidence="2" key="1">
    <citation type="journal article" date="2017" name="Nat. Ecol. Evol.">
        <title>Genome expansion and lineage-specific genetic innovations in the forest pathogenic fungi Armillaria.</title>
        <authorList>
            <person name="Sipos G."/>
            <person name="Prasanna A.N."/>
            <person name="Walter M.C."/>
            <person name="O'Connor E."/>
            <person name="Balint B."/>
            <person name="Krizsan K."/>
            <person name="Kiss B."/>
            <person name="Hess J."/>
            <person name="Varga T."/>
            <person name="Slot J."/>
            <person name="Riley R."/>
            <person name="Boka B."/>
            <person name="Rigling D."/>
            <person name="Barry K."/>
            <person name="Lee J."/>
            <person name="Mihaltcheva S."/>
            <person name="LaButti K."/>
            <person name="Lipzen A."/>
            <person name="Waldron R."/>
            <person name="Moloney N.M."/>
            <person name="Sperisen C."/>
            <person name="Kredics L."/>
            <person name="Vagvoelgyi C."/>
            <person name="Patrignani A."/>
            <person name="Fitzpatrick D."/>
            <person name="Nagy I."/>
            <person name="Doyle S."/>
            <person name="Anderson J.B."/>
            <person name="Grigoriev I.V."/>
            <person name="Gueldener U."/>
            <person name="Muensterkoetter M."/>
            <person name="Nagy L.G."/>
        </authorList>
    </citation>
    <scope>NUCLEOTIDE SEQUENCE [LARGE SCALE GENOMIC DNA]</scope>
    <source>
        <strain evidence="2">Ar21-2</strain>
    </source>
</reference>
<sequence length="95" mass="10413">MIYLVLTVAQGALAQALYADPLILYVALFAHSSNVFYYLDPIAGITWGIAPMLLVERVAAGHARPDDSWKGSVMTSPLHFGQDKTEKTSLVYKLT</sequence>
<protein>
    <submittedName>
        <fullName evidence="1">Uncharacterized protein</fullName>
    </submittedName>
</protein>
<dbReference type="Proteomes" id="UP000217790">
    <property type="component" value="Unassembled WGS sequence"/>
</dbReference>
<proteinExistence type="predicted"/>
<organism evidence="1 2">
    <name type="scientific">Armillaria gallica</name>
    <name type="common">Bulbous honey fungus</name>
    <name type="synonym">Armillaria bulbosa</name>
    <dbReference type="NCBI Taxonomy" id="47427"/>
    <lineage>
        <taxon>Eukaryota</taxon>
        <taxon>Fungi</taxon>
        <taxon>Dikarya</taxon>
        <taxon>Basidiomycota</taxon>
        <taxon>Agaricomycotina</taxon>
        <taxon>Agaricomycetes</taxon>
        <taxon>Agaricomycetidae</taxon>
        <taxon>Agaricales</taxon>
        <taxon>Marasmiineae</taxon>
        <taxon>Physalacriaceae</taxon>
        <taxon>Armillaria</taxon>
    </lineage>
</organism>
<accession>A0A2H3F0C6</accession>
<name>A0A2H3F0C6_ARMGA</name>
<dbReference type="AlphaFoldDB" id="A0A2H3F0C6"/>
<dbReference type="OMA" id="SWERSIM"/>
<dbReference type="OrthoDB" id="3038148at2759"/>
<dbReference type="InParanoid" id="A0A2H3F0C6"/>
<keyword evidence="2" id="KW-1185">Reference proteome</keyword>
<gene>
    <name evidence="1" type="ORF">ARMGADRAFT_1070542</name>
</gene>